<dbReference type="InterPro" id="IPR011118">
    <property type="entry name" value="Tannase/feruloyl_esterase"/>
</dbReference>
<dbReference type="PANTHER" id="PTHR33938">
    <property type="entry name" value="FERULOYL ESTERASE B-RELATED"/>
    <property type="match status" value="1"/>
</dbReference>
<dbReference type="PANTHER" id="PTHR33938:SF15">
    <property type="entry name" value="FERULOYL ESTERASE B-RELATED"/>
    <property type="match status" value="1"/>
</dbReference>
<evidence type="ECO:0000256" key="5">
    <source>
        <dbReference type="ARBA" id="ARBA00022801"/>
    </source>
</evidence>
<name>A0A552UEM1_9SPHN</name>
<dbReference type="Pfam" id="PF07519">
    <property type="entry name" value="Tannase"/>
    <property type="match status" value="1"/>
</dbReference>
<keyword evidence="5 10" id="KW-0378">Hydrolase</keyword>
<keyword evidence="11" id="KW-1185">Reference proteome</keyword>
<feature type="signal peptide" evidence="9">
    <location>
        <begin position="1"/>
        <end position="18"/>
    </location>
</feature>
<dbReference type="SUPFAM" id="SSF53474">
    <property type="entry name" value="alpha/beta-Hydrolases"/>
    <property type="match status" value="1"/>
</dbReference>
<evidence type="ECO:0000256" key="2">
    <source>
        <dbReference type="ARBA" id="ARBA00022487"/>
    </source>
</evidence>
<protein>
    <submittedName>
        <fullName evidence="10">Tannase/feruloyl esterase family alpha/beta hydrolase</fullName>
    </submittedName>
</protein>
<proteinExistence type="inferred from homology"/>
<comment type="caution">
    <text evidence="10">The sequence shown here is derived from an EMBL/GenBank/DDBJ whole genome shotgun (WGS) entry which is preliminary data.</text>
</comment>
<dbReference type="Proteomes" id="UP000317894">
    <property type="component" value="Unassembled WGS sequence"/>
</dbReference>
<evidence type="ECO:0000256" key="9">
    <source>
        <dbReference type="SAM" id="SignalP"/>
    </source>
</evidence>
<dbReference type="Gene3D" id="3.40.50.1820">
    <property type="entry name" value="alpha/beta hydrolase"/>
    <property type="match status" value="1"/>
</dbReference>
<keyword evidence="4 9" id="KW-0732">Signal</keyword>
<evidence type="ECO:0000256" key="8">
    <source>
        <dbReference type="SAM" id="MobiDB-lite"/>
    </source>
</evidence>
<evidence type="ECO:0000256" key="4">
    <source>
        <dbReference type="ARBA" id="ARBA00022729"/>
    </source>
</evidence>
<dbReference type="InterPro" id="IPR029058">
    <property type="entry name" value="AB_hydrolase_fold"/>
</dbReference>
<evidence type="ECO:0000256" key="7">
    <source>
        <dbReference type="ARBA" id="ARBA00023157"/>
    </source>
</evidence>
<keyword evidence="2" id="KW-0719">Serine esterase</keyword>
<dbReference type="EMBL" id="VJWA01000001">
    <property type="protein sequence ID" value="TRW16676.1"/>
    <property type="molecule type" value="Genomic_DNA"/>
</dbReference>
<keyword evidence="7" id="KW-1015">Disulfide bond</keyword>
<dbReference type="GO" id="GO:0052689">
    <property type="term" value="F:carboxylic ester hydrolase activity"/>
    <property type="evidence" value="ECO:0007669"/>
    <property type="project" value="UniProtKB-KW"/>
</dbReference>
<reference evidence="10 11" key="1">
    <citation type="submission" date="2019-07" db="EMBL/GenBank/DDBJ databases">
        <title>Novel species isolated from glacier.</title>
        <authorList>
            <person name="Liu Q."/>
            <person name="Xin Y.-H."/>
        </authorList>
    </citation>
    <scope>NUCLEOTIDE SEQUENCE [LARGE SCALE GENOMIC DNA]</scope>
    <source>
        <strain evidence="10 11">LB1R16</strain>
    </source>
</reference>
<organism evidence="10 11">
    <name type="scientific">Glacieibacterium frigidum</name>
    <dbReference type="NCBI Taxonomy" id="2593303"/>
    <lineage>
        <taxon>Bacteria</taxon>
        <taxon>Pseudomonadati</taxon>
        <taxon>Pseudomonadota</taxon>
        <taxon>Alphaproteobacteria</taxon>
        <taxon>Sphingomonadales</taxon>
        <taxon>Sphingosinicellaceae</taxon>
        <taxon>Glacieibacterium</taxon>
    </lineage>
</organism>
<feature type="chain" id="PRO_5021931317" evidence="9">
    <location>
        <begin position="19"/>
        <end position="462"/>
    </location>
</feature>
<keyword evidence="6" id="KW-0106">Calcium</keyword>
<evidence type="ECO:0000313" key="11">
    <source>
        <dbReference type="Proteomes" id="UP000317894"/>
    </source>
</evidence>
<gene>
    <name evidence="10" type="ORF">FMM06_00190</name>
</gene>
<feature type="region of interest" description="Disordered" evidence="8">
    <location>
        <begin position="441"/>
        <end position="462"/>
    </location>
</feature>
<evidence type="ECO:0000256" key="1">
    <source>
        <dbReference type="ARBA" id="ARBA00006249"/>
    </source>
</evidence>
<dbReference type="AlphaFoldDB" id="A0A552UEM1"/>
<accession>A0A552UEM1</accession>
<dbReference type="GO" id="GO:0046872">
    <property type="term" value="F:metal ion binding"/>
    <property type="evidence" value="ECO:0007669"/>
    <property type="project" value="UniProtKB-KW"/>
</dbReference>
<evidence type="ECO:0000313" key="10">
    <source>
        <dbReference type="EMBL" id="TRW16676.1"/>
    </source>
</evidence>
<evidence type="ECO:0000256" key="6">
    <source>
        <dbReference type="ARBA" id="ARBA00022837"/>
    </source>
</evidence>
<evidence type="ECO:0000256" key="3">
    <source>
        <dbReference type="ARBA" id="ARBA00022723"/>
    </source>
</evidence>
<sequence>MRWLVVMGVASVAAPAAAADCTSLLSAKLPMASVTAASIVPTGTAPLKPAVDVCRVTVTARPSADSDIRIELWIPQGSAWNGKYMQVGNGGFAGQIPYRTMALGLRAGYAVAGTDTGHQTEDAIDARWALGHPEKVVDFGWRSIKATGDAAKALLAAYGTSPKRAYFLGCSDGGREALMAAQRFPQDYDGIVAGAPASHWTQLMASAGLLDRTMSRPKFALTAAKLPALQAAALKACGGGKPWVATPQQCRFDPGVLACKPGTDTAQCLTRTEIATVRMVYRGQRDPATGKQLFGLRPGAEAAWQGWLVPDPGQTNEKGFAPSYFTNLVREDANFKIADLTTADLKKSEVKLAPVLNATSPDLSAFRARGGKLIQYHGWNDPAIPPDYSLAYAASLKAKLGDTRDFYRLYMVPGMLHCGGGASPTRVDWIKPLEAWVEGGSPPGTLNATGAEGATQELPPTP</sequence>
<dbReference type="OrthoDB" id="7197884at2"/>
<dbReference type="RefSeq" id="WP_143554219.1">
    <property type="nucleotide sequence ID" value="NZ_VJWA01000001.1"/>
</dbReference>
<comment type="similarity">
    <text evidence="1">Belongs to the tannase family.</text>
</comment>
<keyword evidence="3" id="KW-0479">Metal-binding</keyword>